<name>A0A239D1R4_9RHOB</name>
<keyword evidence="4" id="KW-0804">Transcription</keyword>
<dbReference type="Gene3D" id="3.40.50.1360">
    <property type="match status" value="1"/>
</dbReference>
<dbReference type="Proteomes" id="UP000198426">
    <property type="component" value="Unassembled WGS sequence"/>
</dbReference>
<evidence type="ECO:0000256" key="3">
    <source>
        <dbReference type="ARBA" id="ARBA00023125"/>
    </source>
</evidence>
<dbReference type="Gene3D" id="1.10.10.10">
    <property type="entry name" value="Winged helix-like DNA-binding domain superfamily/Winged helix DNA-binding domain"/>
    <property type="match status" value="1"/>
</dbReference>
<dbReference type="InterPro" id="IPR036390">
    <property type="entry name" value="WH_DNA-bd_sf"/>
</dbReference>
<evidence type="ECO:0000256" key="4">
    <source>
        <dbReference type="ARBA" id="ARBA00023163"/>
    </source>
</evidence>
<dbReference type="PANTHER" id="PTHR30363:SF4">
    <property type="entry name" value="GLYCEROL-3-PHOSPHATE REGULON REPRESSOR"/>
    <property type="match status" value="1"/>
</dbReference>
<dbReference type="AlphaFoldDB" id="A0A239D1R4"/>
<keyword evidence="3" id="KW-0238">DNA-binding</keyword>
<dbReference type="SUPFAM" id="SSF100950">
    <property type="entry name" value="NagB/RpiA/CoA transferase-like"/>
    <property type="match status" value="1"/>
</dbReference>
<evidence type="ECO:0000256" key="1">
    <source>
        <dbReference type="ARBA" id="ARBA00022491"/>
    </source>
</evidence>
<dbReference type="PRINTS" id="PR00037">
    <property type="entry name" value="HTHLACR"/>
</dbReference>
<dbReference type="SMART" id="SM00420">
    <property type="entry name" value="HTH_DEOR"/>
    <property type="match status" value="1"/>
</dbReference>
<keyword evidence="1" id="KW-0678">Repressor</keyword>
<dbReference type="SUPFAM" id="SSF46785">
    <property type="entry name" value="Winged helix' DNA-binding domain"/>
    <property type="match status" value="1"/>
</dbReference>
<dbReference type="InterPro" id="IPR018356">
    <property type="entry name" value="Tscrpt_reg_HTH_DeoR_CS"/>
</dbReference>
<protein>
    <submittedName>
        <fullName evidence="6">Transcriptional regulator, DeoR family</fullName>
    </submittedName>
</protein>
<dbReference type="OrthoDB" id="9814815at2"/>
<organism evidence="6 7">
    <name type="scientific">Tropicimonas sediminicola</name>
    <dbReference type="NCBI Taxonomy" id="1031541"/>
    <lineage>
        <taxon>Bacteria</taxon>
        <taxon>Pseudomonadati</taxon>
        <taxon>Pseudomonadota</taxon>
        <taxon>Alphaproteobacteria</taxon>
        <taxon>Rhodobacterales</taxon>
        <taxon>Roseobacteraceae</taxon>
        <taxon>Tropicimonas</taxon>
    </lineage>
</organism>
<accession>A0A239D1R4</accession>
<feature type="domain" description="HTH deoR-type" evidence="5">
    <location>
        <begin position="7"/>
        <end position="62"/>
    </location>
</feature>
<dbReference type="PANTHER" id="PTHR30363">
    <property type="entry name" value="HTH-TYPE TRANSCRIPTIONAL REGULATOR SRLR-RELATED"/>
    <property type="match status" value="1"/>
</dbReference>
<gene>
    <name evidence="6" type="ORF">SAMN05421757_101586</name>
</gene>
<reference evidence="6 7" key="1">
    <citation type="submission" date="2017-06" db="EMBL/GenBank/DDBJ databases">
        <authorList>
            <person name="Kim H.J."/>
            <person name="Triplett B.A."/>
        </authorList>
    </citation>
    <scope>NUCLEOTIDE SEQUENCE [LARGE SCALE GENOMIC DNA]</scope>
    <source>
        <strain evidence="6 7">DSM 29339</strain>
    </source>
</reference>
<evidence type="ECO:0000256" key="2">
    <source>
        <dbReference type="ARBA" id="ARBA00023015"/>
    </source>
</evidence>
<dbReference type="InterPro" id="IPR050313">
    <property type="entry name" value="Carb_Metab_HTH_regulators"/>
</dbReference>
<proteinExistence type="predicted"/>
<dbReference type="InterPro" id="IPR014036">
    <property type="entry name" value="DeoR-like_C"/>
</dbReference>
<dbReference type="SMART" id="SM01134">
    <property type="entry name" value="DeoRC"/>
    <property type="match status" value="1"/>
</dbReference>
<dbReference type="GO" id="GO:0003677">
    <property type="term" value="F:DNA binding"/>
    <property type="evidence" value="ECO:0007669"/>
    <property type="project" value="UniProtKB-KW"/>
</dbReference>
<dbReference type="Pfam" id="PF00455">
    <property type="entry name" value="DeoRC"/>
    <property type="match status" value="1"/>
</dbReference>
<dbReference type="RefSeq" id="WP_089231102.1">
    <property type="nucleotide sequence ID" value="NZ_FZOY01000001.1"/>
</dbReference>
<dbReference type="GO" id="GO:0003700">
    <property type="term" value="F:DNA-binding transcription factor activity"/>
    <property type="evidence" value="ECO:0007669"/>
    <property type="project" value="InterPro"/>
</dbReference>
<dbReference type="Pfam" id="PF08220">
    <property type="entry name" value="HTH_DeoR"/>
    <property type="match status" value="1"/>
</dbReference>
<evidence type="ECO:0000313" key="7">
    <source>
        <dbReference type="Proteomes" id="UP000198426"/>
    </source>
</evidence>
<evidence type="ECO:0000313" key="6">
    <source>
        <dbReference type="EMBL" id="SNS25968.1"/>
    </source>
</evidence>
<dbReference type="PROSITE" id="PS00894">
    <property type="entry name" value="HTH_DEOR_1"/>
    <property type="match status" value="1"/>
</dbReference>
<dbReference type="EMBL" id="FZOY01000001">
    <property type="protein sequence ID" value="SNS25968.1"/>
    <property type="molecule type" value="Genomic_DNA"/>
</dbReference>
<keyword evidence="7" id="KW-1185">Reference proteome</keyword>
<dbReference type="InterPro" id="IPR036388">
    <property type="entry name" value="WH-like_DNA-bd_sf"/>
</dbReference>
<dbReference type="PROSITE" id="PS51000">
    <property type="entry name" value="HTH_DEOR_2"/>
    <property type="match status" value="1"/>
</dbReference>
<keyword evidence="2" id="KW-0805">Transcription regulation</keyword>
<dbReference type="InterPro" id="IPR001034">
    <property type="entry name" value="DeoR_HTH"/>
</dbReference>
<evidence type="ECO:0000259" key="5">
    <source>
        <dbReference type="PROSITE" id="PS51000"/>
    </source>
</evidence>
<dbReference type="InterPro" id="IPR037171">
    <property type="entry name" value="NagB/RpiA_transferase-like"/>
</dbReference>
<sequence>MKAVRASTKRQQAILRHLRQNGRAMVEELAALFDTTPQTIRKDLNTLADTGRVMRFHGGAALLAGTEYTDYELRKQIAREQKERIGRATAALVPNNTAVIINSGTTTAEAAMRLGQHVGLRVVTDNVALANEIRRFPGIEVMVPGGVIRGSDGTVLGETAVEFIRQFRADIAIVGCAAIAPDGALLDYDLREAAVARAILAASRHAILAADSSKFRRMAPVCIGHLRQMRTLVTDAGCPQELRALCRENGVGLTLAG</sequence>